<keyword evidence="6" id="KW-0472">Membrane</keyword>
<feature type="compositionally biased region" description="Low complexity" evidence="5">
    <location>
        <begin position="553"/>
        <end position="563"/>
    </location>
</feature>
<dbReference type="InterPro" id="IPR017907">
    <property type="entry name" value="Znf_RING_CS"/>
</dbReference>
<reference evidence="10" key="1">
    <citation type="submission" date="2024-04" db="EMBL/GenBank/DDBJ databases">
        <authorList>
            <person name="Shaw F."/>
            <person name="Minotto A."/>
        </authorList>
    </citation>
    <scope>NUCLEOTIDE SEQUENCE [LARGE SCALE GENOMIC DNA]</scope>
</reference>
<dbReference type="Pfam" id="PF02190">
    <property type="entry name" value="LON_substr_bdg"/>
    <property type="match status" value="1"/>
</dbReference>
<feature type="compositionally biased region" description="Basic and acidic residues" evidence="5">
    <location>
        <begin position="661"/>
        <end position="670"/>
    </location>
</feature>
<dbReference type="Gene3D" id="1.20.58.1480">
    <property type="match status" value="1"/>
</dbReference>
<gene>
    <name evidence="9" type="ORF">GFSPODELE1_LOCUS3202</name>
</gene>
<dbReference type="InterPro" id="IPR046336">
    <property type="entry name" value="Lon_prtase_N_sf"/>
</dbReference>
<dbReference type="PANTHER" id="PTHR23327">
    <property type="entry name" value="RING FINGER PROTEIN 127"/>
    <property type="match status" value="1"/>
</dbReference>
<feature type="compositionally biased region" description="Pro residues" evidence="5">
    <location>
        <begin position="541"/>
        <end position="552"/>
    </location>
</feature>
<keyword evidence="10" id="KW-1185">Reference proteome</keyword>
<evidence type="ECO:0000256" key="6">
    <source>
        <dbReference type="SAM" id="Phobius"/>
    </source>
</evidence>
<dbReference type="InterPro" id="IPR001841">
    <property type="entry name" value="Znf_RING"/>
</dbReference>
<dbReference type="InterPro" id="IPR015947">
    <property type="entry name" value="PUA-like_sf"/>
</dbReference>
<feature type="region of interest" description="Disordered" evidence="5">
    <location>
        <begin position="1"/>
        <end position="88"/>
    </location>
</feature>
<dbReference type="InterPro" id="IPR003111">
    <property type="entry name" value="Lon_prtase_N"/>
</dbReference>
<feature type="compositionally biased region" description="Acidic residues" evidence="5">
    <location>
        <begin position="295"/>
        <end position="314"/>
    </location>
</feature>
<evidence type="ECO:0000256" key="5">
    <source>
        <dbReference type="SAM" id="MobiDB-lite"/>
    </source>
</evidence>
<feature type="region of interest" description="Disordered" evidence="5">
    <location>
        <begin position="538"/>
        <end position="565"/>
    </location>
</feature>
<feature type="transmembrane region" description="Helical" evidence="6">
    <location>
        <begin position="890"/>
        <end position="913"/>
    </location>
</feature>
<dbReference type="SUPFAM" id="SSF88697">
    <property type="entry name" value="PUA domain-like"/>
    <property type="match status" value="1"/>
</dbReference>
<feature type="compositionally biased region" description="Basic and acidic residues" evidence="5">
    <location>
        <begin position="315"/>
        <end position="329"/>
    </location>
</feature>
<evidence type="ECO:0000256" key="4">
    <source>
        <dbReference type="PROSITE-ProRule" id="PRU00175"/>
    </source>
</evidence>
<evidence type="ECO:0000256" key="2">
    <source>
        <dbReference type="ARBA" id="ARBA00022771"/>
    </source>
</evidence>
<feature type="region of interest" description="Disordered" evidence="5">
    <location>
        <begin position="851"/>
        <end position="875"/>
    </location>
</feature>
<dbReference type="Proteomes" id="UP001497453">
    <property type="component" value="Chromosome 2"/>
</dbReference>
<dbReference type="PROSITE" id="PS00518">
    <property type="entry name" value="ZF_RING_1"/>
    <property type="match status" value="1"/>
</dbReference>
<dbReference type="Pfam" id="PF13923">
    <property type="entry name" value="zf-C3HC4_2"/>
    <property type="match status" value="1"/>
</dbReference>
<keyword evidence="1" id="KW-0479">Metal-binding</keyword>
<protein>
    <recommendedName>
        <fullName evidence="11">RING-type domain-containing protein</fullName>
    </recommendedName>
</protein>
<dbReference type="Gene3D" id="2.30.130.40">
    <property type="entry name" value="LON domain-like"/>
    <property type="match status" value="1"/>
</dbReference>
<feature type="domain" description="Lon N-terminal" evidence="8">
    <location>
        <begin position="487"/>
        <end position="792"/>
    </location>
</feature>
<proteinExistence type="predicted"/>
<evidence type="ECO:0000256" key="1">
    <source>
        <dbReference type="ARBA" id="ARBA00022723"/>
    </source>
</evidence>
<feature type="compositionally biased region" description="Polar residues" evidence="5">
    <location>
        <begin position="689"/>
        <end position="710"/>
    </location>
</feature>
<keyword evidence="3" id="KW-0862">Zinc</keyword>
<dbReference type="PROSITE" id="PS51787">
    <property type="entry name" value="LON_N"/>
    <property type="match status" value="1"/>
</dbReference>
<dbReference type="InterPro" id="IPR013083">
    <property type="entry name" value="Znf_RING/FYVE/PHD"/>
</dbReference>
<keyword evidence="6" id="KW-1133">Transmembrane helix</keyword>
<dbReference type="Gene3D" id="3.30.40.10">
    <property type="entry name" value="Zinc/RING finger domain, C3HC4 (zinc finger)"/>
    <property type="match status" value="2"/>
</dbReference>
<organism evidence="9 10">
    <name type="scientific">Somion occarium</name>
    <dbReference type="NCBI Taxonomy" id="3059160"/>
    <lineage>
        <taxon>Eukaryota</taxon>
        <taxon>Fungi</taxon>
        <taxon>Dikarya</taxon>
        <taxon>Basidiomycota</taxon>
        <taxon>Agaricomycotina</taxon>
        <taxon>Agaricomycetes</taxon>
        <taxon>Polyporales</taxon>
        <taxon>Cerrenaceae</taxon>
        <taxon>Somion</taxon>
    </lineage>
</organism>
<keyword evidence="2 4" id="KW-0863">Zinc-finger</keyword>
<evidence type="ECO:0000313" key="10">
    <source>
        <dbReference type="Proteomes" id="UP001497453"/>
    </source>
</evidence>
<evidence type="ECO:0000313" key="9">
    <source>
        <dbReference type="EMBL" id="CAL1700573.1"/>
    </source>
</evidence>
<evidence type="ECO:0000259" key="7">
    <source>
        <dbReference type="PROSITE" id="PS50089"/>
    </source>
</evidence>
<sequence length="932" mass="103330">MHKGKQRQRNADDTASMMDASRPPETHAEPHLPIAAIAETSAAGPSSAGRGTVRCRDWADARRGSEGQSGAGTPQEERSRVDDGSPGSCREYLLHESSECAATSDGQSSRLPFSAPPSSTLPLPLYRATSLPSPNVPSSSFPTSSAQYSASPMSPDILLPLLRCPICRPTALLHNPITLRCGHTICSNHLTVPSSSSSSSLLASLLPSASKQPPQCPIPTCSSSSVLPQKLPVHPDAQVNVIPPPSTDHNSMRSSLDDDTLHSRSDVTINKIISLLIRSQADFSGPSLHLAAHGDDDERTDSEYSDAEGDDDDDDRRYTSDHDLDDRIHGRPHTSHYTSPPDHPPSASASRSRRRSLSRSPSPDRPRKRPRRSLHPDSCAYNHDHHRASASHQQDTHLGAGAQFEKELMAEVTCEICFALMWQPVTTPCQHTFCTKCLHRSLDHNPSCPLCRRPLPGYNYFQDHPCNKVILAIILKAFPEAYVSRGIAIEEEEHRAGLDTPVFVCQLSFPGMPVLLNFYEPRFRLMLRRCLETPHPRFGMIPPPRPAAPPPTSTSTSSRSSPSHEYGTMLEIRNVQMLADGQCRVEAWGSHRFRIMRKGELDGYVIAQVERVDDLEGAEEDEVVALDDLITGRRDDHDILGGSESLSGDAITEPLNSTSLRHRDGRHESVEGGSVGDSSGSRDGDLDENSATGQTSNSLPASRPRQQIQAPTNEELVRVCHEFLVQLREGTPWVVQQRISQMYVPMPEDPALFSFWMALLLPIDEHEKAKLLPIRSPRLRLRLIVHWIEQLNTQWLRTFTDSYPLNSPPSQVVLWWLRHLVTKIFLWFVWPILFPRPPVLPLPTFPATGSEQQRAAGLREQQQAQAPGREGGRRWPRGLRRLGGLGRRTLVWWYVPCLVLALAFVKAQIGMYIRDGDYPFPGDSNATTESGP</sequence>
<dbReference type="SMART" id="SM00464">
    <property type="entry name" value="LON"/>
    <property type="match status" value="1"/>
</dbReference>
<accession>A0ABP1D0Q8</accession>
<feature type="region of interest" description="Disordered" evidence="5">
    <location>
        <begin position="288"/>
        <end position="397"/>
    </location>
</feature>
<feature type="transmembrane region" description="Helical" evidence="6">
    <location>
        <begin position="813"/>
        <end position="834"/>
    </location>
</feature>
<evidence type="ECO:0008006" key="11">
    <source>
        <dbReference type="Google" id="ProtNLM"/>
    </source>
</evidence>
<name>A0ABP1D0Q8_9APHY</name>
<dbReference type="SUPFAM" id="SSF57850">
    <property type="entry name" value="RING/U-box"/>
    <property type="match status" value="1"/>
</dbReference>
<evidence type="ECO:0000259" key="8">
    <source>
        <dbReference type="PROSITE" id="PS51787"/>
    </source>
</evidence>
<keyword evidence="6" id="KW-0812">Transmembrane</keyword>
<evidence type="ECO:0000256" key="3">
    <source>
        <dbReference type="ARBA" id="ARBA00022833"/>
    </source>
</evidence>
<dbReference type="SMART" id="SM00184">
    <property type="entry name" value="RING"/>
    <property type="match status" value="2"/>
</dbReference>
<dbReference type="CDD" id="cd16514">
    <property type="entry name" value="RING-HC_LONFs_rpt2"/>
    <property type="match status" value="1"/>
</dbReference>
<dbReference type="PANTHER" id="PTHR23327:SF42">
    <property type="entry name" value="LON PEPTIDASE N-TERMINAL DOMAIN AND RING FINGER PROTEIN C14F5.10C"/>
    <property type="match status" value="1"/>
</dbReference>
<feature type="region of interest" description="Disordered" evidence="5">
    <location>
        <begin position="639"/>
        <end position="710"/>
    </location>
</feature>
<dbReference type="EMBL" id="OZ037945">
    <property type="protein sequence ID" value="CAL1700573.1"/>
    <property type="molecule type" value="Genomic_DNA"/>
</dbReference>
<feature type="region of interest" description="Disordered" evidence="5">
    <location>
        <begin position="236"/>
        <end position="261"/>
    </location>
</feature>
<feature type="compositionally biased region" description="Basic and acidic residues" evidence="5">
    <location>
        <begin position="54"/>
        <end position="65"/>
    </location>
</feature>
<feature type="domain" description="RING-type" evidence="7">
    <location>
        <begin position="414"/>
        <end position="452"/>
    </location>
</feature>
<dbReference type="PROSITE" id="PS50089">
    <property type="entry name" value="ZF_RING_2"/>
    <property type="match status" value="1"/>
</dbReference>